<protein>
    <submittedName>
        <fullName evidence="1">Uncharacterized protein</fullName>
    </submittedName>
</protein>
<organism evidence="1 2">
    <name type="scientific">Aureobasidium vineae</name>
    <dbReference type="NCBI Taxonomy" id="2773715"/>
    <lineage>
        <taxon>Eukaryota</taxon>
        <taxon>Fungi</taxon>
        <taxon>Dikarya</taxon>
        <taxon>Ascomycota</taxon>
        <taxon>Pezizomycotina</taxon>
        <taxon>Dothideomycetes</taxon>
        <taxon>Dothideomycetidae</taxon>
        <taxon>Dothideales</taxon>
        <taxon>Saccotheciaceae</taxon>
        <taxon>Aureobasidium</taxon>
    </lineage>
</organism>
<dbReference type="AlphaFoldDB" id="A0A9N8JCN5"/>
<sequence length="104" mass="11618">HPAKMFTISISPFSRPSTPVESNYPPSPRSILEEYFMDVEDIQDIDAISIASSVSSSVSTTSQKVISTFMSGLSYPKRKLSQLFVPEVDFDFTFPSLEDVFLLD</sequence>
<dbReference type="EMBL" id="CAIJEN010000002">
    <property type="protein sequence ID" value="CAD0083044.1"/>
    <property type="molecule type" value="Genomic_DNA"/>
</dbReference>
<proteinExistence type="predicted"/>
<evidence type="ECO:0000313" key="1">
    <source>
        <dbReference type="EMBL" id="CAD0083044.1"/>
    </source>
</evidence>
<gene>
    <name evidence="1" type="ORF">AWRI4619_LOCUS1611</name>
</gene>
<accession>A0A9N8JCN5</accession>
<comment type="caution">
    <text evidence="1">The sequence shown here is derived from an EMBL/GenBank/DDBJ whole genome shotgun (WGS) entry which is preliminary data.</text>
</comment>
<keyword evidence="2" id="KW-1185">Reference proteome</keyword>
<evidence type="ECO:0000313" key="2">
    <source>
        <dbReference type="Proteomes" id="UP000716446"/>
    </source>
</evidence>
<feature type="non-terminal residue" evidence="1">
    <location>
        <position position="1"/>
    </location>
</feature>
<reference evidence="1" key="1">
    <citation type="submission" date="2020-06" db="EMBL/GenBank/DDBJ databases">
        <authorList>
            <person name="Onetto C."/>
        </authorList>
    </citation>
    <scope>NUCLEOTIDE SEQUENCE</scope>
</reference>
<dbReference type="Proteomes" id="UP000716446">
    <property type="component" value="Unassembled WGS sequence"/>
</dbReference>
<name>A0A9N8JCN5_9PEZI</name>